<evidence type="ECO:0000313" key="2">
    <source>
        <dbReference type="Proteomes" id="UP001142610"/>
    </source>
</evidence>
<reference evidence="1" key="1">
    <citation type="submission" date="2022-07" db="EMBL/GenBank/DDBJ databases">
        <title>Parvularcula maris sp. nov., an algicidal bacterium isolated from seawater.</title>
        <authorList>
            <person name="Li F."/>
        </authorList>
    </citation>
    <scope>NUCLEOTIDE SEQUENCE</scope>
    <source>
        <strain evidence="1">BGMRC 0090</strain>
    </source>
</reference>
<dbReference type="AlphaFoldDB" id="A0A9X2RHV9"/>
<sequence>MTLSEFQSRSEVHLAKDEDQLWFRRQDRGWDVVHFDNRYRAVAEKDWQSVPDYALTGRSSVSEQGIVEAKFASNPDFDEQKISACAVRG</sequence>
<dbReference type="Proteomes" id="UP001142610">
    <property type="component" value="Unassembled WGS sequence"/>
</dbReference>
<evidence type="ECO:0000313" key="1">
    <source>
        <dbReference type="EMBL" id="MCQ8184336.1"/>
    </source>
</evidence>
<comment type="caution">
    <text evidence="1">The sequence shown here is derived from an EMBL/GenBank/DDBJ whole genome shotgun (WGS) entry which is preliminary data.</text>
</comment>
<dbReference type="RefSeq" id="WP_256618141.1">
    <property type="nucleotide sequence ID" value="NZ_JANIBC010000001.1"/>
</dbReference>
<dbReference type="EMBL" id="JANIBC010000001">
    <property type="protein sequence ID" value="MCQ8184336.1"/>
    <property type="molecule type" value="Genomic_DNA"/>
</dbReference>
<proteinExistence type="predicted"/>
<name>A0A9X2RHV9_9PROT</name>
<accession>A0A9X2RHV9</accession>
<gene>
    <name evidence="1" type="ORF">NOG11_02955</name>
</gene>
<protein>
    <submittedName>
        <fullName evidence="1">Uncharacterized protein</fullName>
    </submittedName>
</protein>
<keyword evidence="2" id="KW-1185">Reference proteome</keyword>
<organism evidence="1 2">
    <name type="scientific">Parvularcula maris</name>
    <dbReference type="NCBI Taxonomy" id="2965077"/>
    <lineage>
        <taxon>Bacteria</taxon>
        <taxon>Pseudomonadati</taxon>
        <taxon>Pseudomonadota</taxon>
        <taxon>Alphaproteobacteria</taxon>
        <taxon>Parvularculales</taxon>
        <taxon>Parvularculaceae</taxon>
        <taxon>Parvularcula</taxon>
    </lineage>
</organism>